<dbReference type="RefSeq" id="WP_090200706.1">
    <property type="nucleotide sequence ID" value="NZ_FOYP01000002.1"/>
</dbReference>
<protein>
    <submittedName>
        <fullName evidence="3">Hook-length control protein FliK</fullName>
    </submittedName>
</protein>
<proteinExistence type="predicted"/>
<evidence type="ECO:0000256" key="1">
    <source>
        <dbReference type="SAM" id="MobiDB-lite"/>
    </source>
</evidence>
<keyword evidence="4" id="KW-1185">Reference proteome</keyword>
<dbReference type="AlphaFoldDB" id="A0A1I6HB89"/>
<dbReference type="OrthoDB" id="7203912at2"/>
<feature type="region of interest" description="Disordered" evidence="1">
    <location>
        <begin position="55"/>
        <end position="142"/>
    </location>
</feature>
<reference evidence="4" key="1">
    <citation type="submission" date="2016-10" db="EMBL/GenBank/DDBJ databases">
        <authorList>
            <person name="Varghese N."/>
            <person name="Submissions S."/>
        </authorList>
    </citation>
    <scope>NUCLEOTIDE SEQUENCE [LARGE SCALE GENOMIC DNA]</scope>
    <source>
        <strain evidence="4">DSM 26879</strain>
    </source>
</reference>
<accession>A0A1I6HB89</accession>
<name>A0A1I6HB89_9RHOB</name>
<gene>
    <name evidence="3" type="ORF">SAMN04488005_2461</name>
</gene>
<feature type="compositionally biased region" description="Polar residues" evidence="1">
    <location>
        <begin position="126"/>
        <end position="136"/>
    </location>
</feature>
<feature type="compositionally biased region" description="Acidic residues" evidence="1">
    <location>
        <begin position="67"/>
        <end position="78"/>
    </location>
</feature>
<evidence type="ECO:0000313" key="4">
    <source>
        <dbReference type="Proteomes" id="UP000199478"/>
    </source>
</evidence>
<dbReference type="STRING" id="390270.SAMN04488005_2461"/>
<dbReference type="CDD" id="cd17470">
    <property type="entry name" value="T3SS_Flik_C"/>
    <property type="match status" value="1"/>
</dbReference>
<sequence length="393" mass="41835">MIPFLLPEPSAKAVQAGVAAQTPLLDVNALTFAEMLDGFRVAAAEENLLNVEDFVPSDTPLDVPEQSAEEPENPELTEAELSPQPEIALRDSVPLEIPAKSPTGPAADLSDSDNSTRKSAPPLASRAQTVFESNLSPIPPAEKPVFGEVERVSQRIWGAPADGPNLQKNLAVAMVPPVRKLAAKSDYNEAHLRPRGRQETIESAALLQRPVPTGAPIAVTFQHEVTAPQPIAAPAALEGLFAAPVERAAHVQSQTSHVQTSAMPAETARHAAAQIAVAVTERAGRPTEIALNPEELGRVRMTMSAVDTSLTLVVTAERQETADLLRRHIETLAQEFKDLGYSDISFSFANHGDAPDAEPERLAATGRPAIENEETAAPETVHLVATSGLDIKL</sequence>
<organism evidence="3 4">
    <name type="scientific">Yoonia tamlensis</name>
    <dbReference type="NCBI Taxonomy" id="390270"/>
    <lineage>
        <taxon>Bacteria</taxon>
        <taxon>Pseudomonadati</taxon>
        <taxon>Pseudomonadota</taxon>
        <taxon>Alphaproteobacteria</taxon>
        <taxon>Rhodobacterales</taxon>
        <taxon>Paracoccaceae</taxon>
        <taxon>Yoonia</taxon>
    </lineage>
</organism>
<dbReference type="Gene3D" id="3.30.750.140">
    <property type="match status" value="1"/>
</dbReference>
<dbReference type="InterPro" id="IPR038610">
    <property type="entry name" value="FliK-like_C_sf"/>
</dbReference>
<dbReference type="EMBL" id="FOYP01000002">
    <property type="protein sequence ID" value="SFR51678.1"/>
    <property type="molecule type" value="Genomic_DNA"/>
</dbReference>
<dbReference type="Proteomes" id="UP000199478">
    <property type="component" value="Unassembled WGS sequence"/>
</dbReference>
<dbReference type="Pfam" id="PF02120">
    <property type="entry name" value="Flg_hook"/>
    <property type="match status" value="1"/>
</dbReference>
<feature type="domain" description="Flagellar hook-length control protein-like C-terminal" evidence="2">
    <location>
        <begin position="287"/>
        <end position="352"/>
    </location>
</feature>
<dbReference type="InterPro" id="IPR021136">
    <property type="entry name" value="Flagellar_hook_control-like_C"/>
</dbReference>
<evidence type="ECO:0000313" key="3">
    <source>
        <dbReference type="EMBL" id="SFR51678.1"/>
    </source>
</evidence>
<evidence type="ECO:0000259" key="2">
    <source>
        <dbReference type="Pfam" id="PF02120"/>
    </source>
</evidence>